<gene>
    <name evidence="1" type="ORF">AWZ03_007721</name>
</gene>
<sequence length="83" mass="9634">MKIIWHWHQEAQQHQQQQQQQQLLATGNRNNAVQGLSGCVFACGITKQQPQQQPQQQQPQHQQSMSSGTCYAELRRRLCQPHC</sequence>
<evidence type="ECO:0000313" key="1">
    <source>
        <dbReference type="EMBL" id="TDG45866.1"/>
    </source>
</evidence>
<keyword evidence="2" id="KW-1185">Reference proteome</keyword>
<dbReference type="Proteomes" id="UP000295192">
    <property type="component" value="Unassembled WGS sequence"/>
</dbReference>
<accession>A0A484BAI6</accession>
<comment type="caution">
    <text evidence="1">The sequence shown here is derived from an EMBL/GenBank/DDBJ whole genome shotgun (WGS) entry which is preliminary data.</text>
</comment>
<evidence type="ECO:0000313" key="2">
    <source>
        <dbReference type="Proteomes" id="UP000295192"/>
    </source>
</evidence>
<name>A0A484BAI6_DRONA</name>
<dbReference type="AlphaFoldDB" id="A0A484BAI6"/>
<proteinExistence type="predicted"/>
<reference evidence="1 2" key="1">
    <citation type="journal article" date="2019" name="J. Hered.">
        <title>An Improved Genome Assembly for Drosophila navojoa, the Basal Species in the mojavensis Cluster.</title>
        <authorList>
            <person name="Vanderlinde T."/>
            <person name="Dupim E.G."/>
            <person name="Nazario-Yepiz N.O."/>
            <person name="Carvalho A.B."/>
        </authorList>
    </citation>
    <scope>NUCLEOTIDE SEQUENCE [LARGE SCALE GENOMIC DNA]</scope>
    <source>
        <strain evidence="1">Navoj_Jal97</strain>
        <tissue evidence="1">Whole organism</tissue>
    </source>
</reference>
<protein>
    <submittedName>
        <fullName evidence="1">Uncharacterized protein</fullName>
    </submittedName>
</protein>
<organism evidence="1 2">
    <name type="scientific">Drosophila navojoa</name>
    <name type="common">Fruit fly</name>
    <dbReference type="NCBI Taxonomy" id="7232"/>
    <lineage>
        <taxon>Eukaryota</taxon>
        <taxon>Metazoa</taxon>
        <taxon>Ecdysozoa</taxon>
        <taxon>Arthropoda</taxon>
        <taxon>Hexapoda</taxon>
        <taxon>Insecta</taxon>
        <taxon>Pterygota</taxon>
        <taxon>Neoptera</taxon>
        <taxon>Endopterygota</taxon>
        <taxon>Diptera</taxon>
        <taxon>Brachycera</taxon>
        <taxon>Muscomorpha</taxon>
        <taxon>Ephydroidea</taxon>
        <taxon>Drosophilidae</taxon>
        <taxon>Drosophila</taxon>
    </lineage>
</organism>
<dbReference type="EMBL" id="LSRL02000069">
    <property type="protein sequence ID" value="TDG45866.1"/>
    <property type="molecule type" value="Genomic_DNA"/>
</dbReference>